<sequence length="150" mass="16772">MKLRVFIWILILVLAGIFPVYAKGLSKTAVFLQIVDGETAFVVDPEAREAWWVVGECRRPIPMAKPANSTTKQSSNSIQSEIISENVRIGVHHVTLRQQFRFSLGQGPSDIARVEVYNSLRGGWADVPVKRIDNCATDITCSRRMEAPEC</sequence>
<comment type="caution">
    <text evidence="1">The sequence shown here is derived from an EMBL/GenBank/DDBJ whole genome shotgun (WGS) entry which is preliminary data.</text>
</comment>
<dbReference type="Proteomes" id="UP000886042">
    <property type="component" value="Unassembled WGS sequence"/>
</dbReference>
<name>A0A7C3GDM1_9PROT</name>
<gene>
    <name evidence="1" type="ORF">ENJ46_04650</name>
</gene>
<accession>A0A7C3GDM1</accession>
<evidence type="ECO:0000313" key="1">
    <source>
        <dbReference type="EMBL" id="HFB55195.1"/>
    </source>
</evidence>
<protein>
    <submittedName>
        <fullName evidence="1">Uncharacterized protein</fullName>
    </submittedName>
</protein>
<dbReference type="AlphaFoldDB" id="A0A7C3GDM1"/>
<proteinExistence type="predicted"/>
<organism evidence="1">
    <name type="scientific">Hellea balneolensis</name>
    <dbReference type="NCBI Taxonomy" id="287478"/>
    <lineage>
        <taxon>Bacteria</taxon>
        <taxon>Pseudomonadati</taxon>
        <taxon>Pseudomonadota</taxon>
        <taxon>Alphaproteobacteria</taxon>
        <taxon>Maricaulales</taxon>
        <taxon>Robiginitomaculaceae</taxon>
        <taxon>Hellea</taxon>
    </lineage>
</organism>
<reference evidence="1" key="1">
    <citation type="journal article" date="2020" name="mSystems">
        <title>Genome- and Community-Level Interaction Insights into Carbon Utilization and Element Cycling Functions of Hydrothermarchaeota in Hydrothermal Sediment.</title>
        <authorList>
            <person name="Zhou Z."/>
            <person name="Liu Y."/>
            <person name="Xu W."/>
            <person name="Pan J."/>
            <person name="Luo Z.H."/>
            <person name="Li M."/>
        </authorList>
    </citation>
    <scope>NUCLEOTIDE SEQUENCE [LARGE SCALE GENOMIC DNA]</scope>
    <source>
        <strain evidence="1">HyVt-489</strain>
    </source>
</reference>
<dbReference type="EMBL" id="DRMN01000307">
    <property type="protein sequence ID" value="HFB55195.1"/>
    <property type="molecule type" value="Genomic_DNA"/>
</dbReference>